<dbReference type="InterPro" id="IPR036249">
    <property type="entry name" value="Thioredoxin-like_sf"/>
</dbReference>
<dbReference type="PROSITE" id="PS51352">
    <property type="entry name" value="THIOREDOXIN_2"/>
    <property type="match status" value="1"/>
</dbReference>
<dbReference type="PANTHER" id="PTHR42852:SF6">
    <property type="entry name" value="THIOL:DISULFIDE INTERCHANGE PROTEIN DSBE"/>
    <property type="match status" value="1"/>
</dbReference>
<accession>A0AA51R9C9</accession>
<dbReference type="EMBL" id="CP129970">
    <property type="protein sequence ID" value="WMN07506.1"/>
    <property type="molecule type" value="Genomic_DNA"/>
</dbReference>
<dbReference type="GO" id="GO:0016491">
    <property type="term" value="F:oxidoreductase activity"/>
    <property type="evidence" value="ECO:0007669"/>
    <property type="project" value="InterPro"/>
</dbReference>
<evidence type="ECO:0000259" key="5">
    <source>
        <dbReference type="PROSITE" id="PS51352"/>
    </source>
</evidence>
<keyword evidence="7" id="KW-1185">Reference proteome</keyword>
<dbReference type="Proteomes" id="UP001244443">
    <property type="component" value="Chromosome"/>
</dbReference>
<evidence type="ECO:0000313" key="7">
    <source>
        <dbReference type="Proteomes" id="UP001244443"/>
    </source>
</evidence>
<dbReference type="Gene3D" id="3.40.30.10">
    <property type="entry name" value="Glutaredoxin"/>
    <property type="match status" value="1"/>
</dbReference>
<keyword evidence="4" id="KW-0676">Redox-active center</keyword>
<reference evidence="6" key="1">
    <citation type="submission" date="2023-08" db="EMBL/GenBank/DDBJ databases">
        <title>Comparative genomics and taxonomic characterization of three novel marine species of genus Marivirga.</title>
        <authorList>
            <person name="Muhammad N."/>
            <person name="Kim S.-G."/>
        </authorList>
    </citation>
    <scope>NUCLEOTIDE SEQUENCE [LARGE SCALE GENOMIC DNA]</scope>
    <source>
        <strain evidence="6">ABR2-2</strain>
    </source>
</reference>
<dbReference type="CDD" id="cd02966">
    <property type="entry name" value="TlpA_like_family"/>
    <property type="match status" value="1"/>
</dbReference>
<dbReference type="GO" id="GO:0017004">
    <property type="term" value="P:cytochrome complex assembly"/>
    <property type="evidence" value="ECO:0007669"/>
    <property type="project" value="UniProtKB-KW"/>
</dbReference>
<dbReference type="Pfam" id="PF13905">
    <property type="entry name" value="Thioredoxin_8"/>
    <property type="match status" value="1"/>
</dbReference>
<keyword evidence="2" id="KW-0201">Cytochrome c-type biogenesis</keyword>
<sequence length="511" mass="59836">MKKLLPVLFPILILFILSCENKSADQNELTFKEKKDVVITGRIFPFEEGKTSLKFAVDRIGAEQEAMVTDIDEQGYFELSFKTAIPTDFWVSYNSNFSLVAFPGDSLNIRWDGTKSGRPAILETVKVYSKHSDINVGVINYQKEYFSSKNYSTLFHENEEAYKKLNSKEYRLFVDSLHRENLTQLKKVFPKTDESDPALNWAKLRILETYFHNLAFYPMKHANAKGIKMREVELDDDFYSFWDSLPKINQNNMSSAHAISGMSNKYLFNRVGQSVFKEIDKLKKTKDSTKLNDEIFSKLYVEEITDNAPDEFWKQVLLSEFLHSKLDAFQFTVYENNQKQIDDNLQLTFLKEPVNTKYKKLKNESENPVNFSRLNEFEEDDVIASISKKFKNKTVYIDIWATWCGPCRSEFKYSNELKDQLKNEEVVFVYVCAESDKEAWKTATKHFNLDGEHYFLENDQLRVLKEKYEVSGYPTYMIIKNNGELMRNVQFRPSNEKTVEFLKQISNTDLI</sequence>
<evidence type="ECO:0000256" key="1">
    <source>
        <dbReference type="ARBA" id="ARBA00004196"/>
    </source>
</evidence>
<evidence type="ECO:0000256" key="2">
    <source>
        <dbReference type="ARBA" id="ARBA00022748"/>
    </source>
</evidence>
<gene>
    <name evidence="6" type="ORF">QYS48_28970</name>
</gene>
<keyword evidence="3" id="KW-1015">Disulfide bond</keyword>
<dbReference type="InterPro" id="IPR050553">
    <property type="entry name" value="Thioredoxin_ResA/DsbE_sf"/>
</dbReference>
<dbReference type="InterPro" id="IPR012336">
    <property type="entry name" value="Thioredoxin-like_fold"/>
</dbReference>
<feature type="domain" description="Thioredoxin" evidence="5">
    <location>
        <begin position="339"/>
        <end position="507"/>
    </location>
</feature>
<dbReference type="GO" id="GO:0030313">
    <property type="term" value="C:cell envelope"/>
    <property type="evidence" value="ECO:0007669"/>
    <property type="project" value="UniProtKB-SubCell"/>
</dbReference>
<dbReference type="PROSITE" id="PS51257">
    <property type="entry name" value="PROKAR_LIPOPROTEIN"/>
    <property type="match status" value="1"/>
</dbReference>
<dbReference type="PANTHER" id="PTHR42852">
    <property type="entry name" value="THIOL:DISULFIDE INTERCHANGE PROTEIN DSBE"/>
    <property type="match status" value="1"/>
</dbReference>
<name>A0AA51R9C9_9BACT</name>
<comment type="subcellular location">
    <subcellularLocation>
        <location evidence="1">Cell envelope</location>
    </subcellularLocation>
</comment>
<evidence type="ECO:0000313" key="6">
    <source>
        <dbReference type="EMBL" id="WMN07506.1"/>
    </source>
</evidence>
<evidence type="ECO:0000256" key="4">
    <source>
        <dbReference type="ARBA" id="ARBA00023284"/>
    </source>
</evidence>
<proteinExistence type="predicted"/>
<dbReference type="InterPro" id="IPR013766">
    <property type="entry name" value="Thioredoxin_domain"/>
</dbReference>
<dbReference type="RefSeq" id="WP_308357668.1">
    <property type="nucleotide sequence ID" value="NZ_CP129970.2"/>
</dbReference>
<protein>
    <submittedName>
        <fullName evidence="6">TlpA family protein disulfide reductase</fullName>
    </submittedName>
</protein>
<dbReference type="SUPFAM" id="SSF52833">
    <property type="entry name" value="Thioredoxin-like"/>
    <property type="match status" value="1"/>
</dbReference>
<dbReference type="AlphaFoldDB" id="A0AA51R9C9"/>
<evidence type="ECO:0000256" key="3">
    <source>
        <dbReference type="ARBA" id="ARBA00023157"/>
    </source>
</evidence>
<organism evidence="6 7">
    <name type="scientific">Marivirga arenosa</name>
    <dbReference type="NCBI Taxonomy" id="3059076"/>
    <lineage>
        <taxon>Bacteria</taxon>
        <taxon>Pseudomonadati</taxon>
        <taxon>Bacteroidota</taxon>
        <taxon>Cytophagia</taxon>
        <taxon>Cytophagales</taxon>
        <taxon>Marivirgaceae</taxon>
        <taxon>Marivirga</taxon>
    </lineage>
</organism>